<name>A0A1F5YY59_9BACT</name>
<sequence>MRFPRFLICSLSIILSAATSRAQVYTPRVNNDRLPDYTDISRFVDFSQWRSLPQAAKAFELWSCLTDSVTGLYPIQGIYEDPDPGPEFSFFDERDLVKVLNVYGHGYCGLLSPTLDGVYAAAGFSDSRIFNMRENSHCVTEVFYDDGWHYFDMDLRGVLFRPDGMVASLKEAQTVRGLWTDPQIKIEPFYPLDDKAQMYQSFSGCFVTPMYHWYKNGHTMDFSLRPGETLTRYWRPQGSRWHDPWTNPGGFDLSFIRKKFEQEPRGLKSKHDGWSKWTHGNALFSYSPRLTDDYEDFERGVYDSQGVKLTAAGVESVPEKGRNYVVFEVRTPYIIVGKVHEIDRPEKIDDAAKLYFRSLGPLMVSVSTDNGLTWTGLGGVEYEQSALLDLTRQVLGKYGYLVRFDFGAGRSGLAELILVTWCQLAPVSLPRVLEGENHFQFSLGDRHGYPSTVREVRLNLRDPAELARHAVSLSADYQPLRDSAKLKGEVVLKIDSKPNTVIKWFTAGGYFNTFTGKKAAKTANAIYYSTAGPTGPWNLAVKAKVPDWAAHWHYGMDEDVVLPNAVAAVWLKYAGDPGVNQIWVYAHCLPRALPDAATLRVTQAYTINGEPVERTFEFTGKQEYDIDCPGAVENSFIRFALPSQPAAR</sequence>
<protein>
    <recommendedName>
        <fullName evidence="4">Transglutaminase-like domain-containing protein</fullName>
    </recommendedName>
</protein>
<keyword evidence="1" id="KW-0732">Signal</keyword>
<dbReference type="STRING" id="1817867.A3F83_10290"/>
<accession>A0A1F5YY59</accession>
<evidence type="ECO:0000256" key="1">
    <source>
        <dbReference type="SAM" id="SignalP"/>
    </source>
</evidence>
<evidence type="ECO:0008006" key="4">
    <source>
        <dbReference type="Google" id="ProtNLM"/>
    </source>
</evidence>
<proteinExistence type="predicted"/>
<dbReference type="Proteomes" id="UP000179129">
    <property type="component" value="Unassembled WGS sequence"/>
</dbReference>
<dbReference type="AlphaFoldDB" id="A0A1F5YY59"/>
<comment type="caution">
    <text evidence="2">The sequence shown here is derived from an EMBL/GenBank/DDBJ whole genome shotgun (WGS) entry which is preliminary data.</text>
</comment>
<feature type="chain" id="PRO_5009522693" description="Transglutaminase-like domain-containing protein" evidence="1">
    <location>
        <begin position="23"/>
        <end position="648"/>
    </location>
</feature>
<evidence type="ECO:0000313" key="2">
    <source>
        <dbReference type="EMBL" id="OGG05111.1"/>
    </source>
</evidence>
<reference evidence="2 3" key="1">
    <citation type="journal article" date="2016" name="Nat. Commun.">
        <title>Thousands of microbial genomes shed light on interconnected biogeochemical processes in an aquifer system.</title>
        <authorList>
            <person name="Anantharaman K."/>
            <person name="Brown C.T."/>
            <person name="Hug L.A."/>
            <person name="Sharon I."/>
            <person name="Castelle C.J."/>
            <person name="Probst A.J."/>
            <person name="Thomas B.C."/>
            <person name="Singh A."/>
            <person name="Wilkins M.J."/>
            <person name="Karaoz U."/>
            <person name="Brodie E.L."/>
            <person name="Williams K.H."/>
            <person name="Hubbard S.S."/>
            <person name="Banfield J.F."/>
        </authorList>
    </citation>
    <scope>NUCLEOTIDE SEQUENCE [LARGE SCALE GENOMIC DNA]</scope>
</reference>
<dbReference type="EMBL" id="MFIX01000091">
    <property type="protein sequence ID" value="OGG05111.1"/>
    <property type="molecule type" value="Genomic_DNA"/>
</dbReference>
<organism evidence="2 3">
    <name type="scientific">Candidatus Glassbacteria bacterium RIFCSPLOWO2_12_FULL_58_11</name>
    <dbReference type="NCBI Taxonomy" id="1817867"/>
    <lineage>
        <taxon>Bacteria</taxon>
        <taxon>Candidatus Glassiibacteriota</taxon>
    </lineage>
</organism>
<feature type="signal peptide" evidence="1">
    <location>
        <begin position="1"/>
        <end position="22"/>
    </location>
</feature>
<gene>
    <name evidence="2" type="ORF">A3F83_10290</name>
</gene>
<evidence type="ECO:0000313" key="3">
    <source>
        <dbReference type="Proteomes" id="UP000179129"/>
    </source>
</evidence>